<dbReference type="Proteomes" id="UP000188728">
    <property type="component" value="Unassembled WGS sequence"/>
</dbReference>
<gene>
    <name evidence="1" type="ORF">BKK51_12185</name>
</gene>
<comment type="caution">
    <text evidence="1">The sequence shown here is derived from an EMBL/GenBank/DDBJ whole genome shotgun (WGS) entry which is preliminary data.</text>
</comment>
<dbReference type="InterPro" id="IPR021808">
    <property type="entry name" value="DUF3383"/>
</dbReference>
<organism evidence="1 2">
    <name type="scientific">Rodentibacter trehalosifermentans</name>
    <dbReference type="NCBI Taxonomy" id="1908263"/>
    <lineage>
        <taxon>Bacteria</taxon>
        <taxon>Pseudomonadati</taxon>
        <taxon>Pseudomonadota</taxon>
        <taxon>Gammaproteobacteria</taxon>
        <taxon>Pasteurellales</taxon>
        <taxon>Pasteurellaceae</taxon>
        <taxon>Rodentibacter</taxon>
    </lineage>
</organism>
<name>A0A1V3IM55_9PAST</name>
<accession>A0A1V3IM55</accession>
<dbReference type="AlphaFoldDB" id="A0A1V3IM55"/>
<proteinExistence type="predicted"/>
<evidence type="ECO:0000313" key="2">
    <source>
        <dbReference type="Proteomes" id="UP000188728"/>
    </source>
</evidence>
<dbReference type="Pfam" id="PF11863">
    <property type="entry name" value="DUF3383"/>
    <property type="match status" value="1"/>
</dbReference>
<sequence>MFKSIPASQIVSITPAVLSAGGSPLSMNAVFISKNENLTTGQAVSFATADAVGEYFGINSDEHKAASVYFNGFDNSTIKPSQLYFCAYNTGEESAFLVGASVKSLKLDALKAVTGGFEVSIDGVVKKIESIDFSDVTSFSNAAEKITQLLDGATVSFDGQLQAFKVSSSATGGSSSIDYAKGAVAEKLGLTKKSGAVISQGAGASTPADVMKSVTDSTLNWATFTTIFEPTLEEKLGFAEWSNNQNSRFLFVGWGFENEATLTGNTECFGTKLKESAYDGSCAIYGGLDKAAFVCGTVASINFTERQGRITLAFKGQSGLGADVTDATIAKNLEENGYNFYGAWATANDRFLFLSTGQIAGKWKWIDAYVNQIRINSQLQLALITLLTSVKSLPYNAEGIALQRAACNDPINEALNFGSIQTGVALSEQQKAIINREAGFDAASAIESRGYCLYIGQATAQTRGIRQSMPMKLWYTDGGSVQSINLASINVQ</sequence>
<evidence type="ECO:0000313" key="1">
    <source>
        <dbReference type="EMBL" id="OOF43034.1"/>
    </source>
</evidence>
<protein>
    <submittedName>
        <fullName evidence="1">Phage tail protein</fullName>
    </submittedName>
</protein>
<dbReference type="EMBL" id="MLHK01000081">
    <property type="protein sequence ID" value="OOF43034.1"/>
    <property type="molecule type" value="Genomic_DNA"/>
</dbReference>
<reference evidence="1 2" key="1">
    <citation type="submission" date="2016-10" db="EMBL/GenBank/DDBJ databases">
        <title>Rodentibacter gen. nov. and new species.</title>
        <authorList>
            <person name="Christensen H."/>
        </authorList>
    </citation>
    <scope>NUCLEOTIDE SEQUENCE [LARGE SCALE GENOMIC DNA]</scope>
    <source>
        <strain evidence="1 2">H1983213011</strain>
    </source>
</reference>
<dbReference type="RefSeq" id="WP_077474735.1">
    <property type="nucleotide sequence ID" value="NZ_MLHK01000081.1"/>
</dbReference>